<evidence type="ECO:0000313" key="5">
    <source>
        <dbReference type="Proteomes" id="UP000320475"/>
    </source>
</evidence>
<dbReference type="EMBL" id="QEAN01000112">
    <property type="protein sequence ID" value="TPX47675.1"/>
    <property type="molecule type" value="Genomic_DNA"/>
</dbReference>
<proteinExistence type="predicted"/>
<organism evidence="3 4">
    <name type="scientific">Synchytrium endobioticum</name>
    <dbReference type="NCBI Taxonomy" id="286115"/>
    <lineage>
        <taxon>Eukaryota</taxon>
        <taxon>Fungi</taxon>
        <taxon>Fungi incertae sedis</taxon>
        <taxon>Chytridiomycota</taxon>
        <taxon>Chytridiomycota incertae sedis</taxon>
        <taxon>Chytridiomycetes</taxon>
        <taxon>Synchytriales</taxon>
        <taxon>Synchytriaceae</taxon>
        <taxon>Synchytrium</taxon>
    </lineage>
</organism>
<name>A0A507D8J4_9FUNG</name>
<evidence type="ECO:0000313" key="2">
    <source>
        <dbReference type="EMBL" id="TPX43703.1"/>
    </source>
</evidence>
<feature type="chain" id="PRO_5036131026" evidence="1">
    <location>
        <begin position="24"/>
        <end position="322"/>
    </location>
</feature>
<dbReference type="EMBL" id="QEAM01000212">
    <property type="protein sequence ID" value="TPX43703.1"/>
    <property type="molecule type" value="Genomic_DNA"/>
</dbReference>
<protein>
    <submittedName>
        <fullName evidence="3">Uncharacterized protein</fullName>
    </submittedName>
</protein>
<sequence>MTLFSKLSLFIFAYCMAASPIQATNHKSNAVWLKGLPYNNKCTDGAGGAAFQTNFFVRVRGNQPNGDDGVVLTITCAKGGALKMGPGITGCDKPTLSGKAMTCKLTDDLSDYGGILTCPDTKCTDTDVFAVSAVDKDNKKLEVVGNILAPNVENNCTPGQDQVNILQINGDDFCHIEPKTNRAGRALGVMTLVNCKPTKDKFPVITATFNDPDVGIERLFWNVTRPKVTGKGQITWTEAPGTRFSALVSNNPQSCTKIGDAGKGRGYEDSTKTLKITGCKATIGGKDVKCVYGFDSLKFPNSWLEWTGTGPDPYPTTAFKSQ</sequence>
<comment type="caution">
    <text evidence="3">The sequence shown here is derived from an EMBL/GenBank/DDBJ whole genome shotgun (WGS) entry which is preliminary data.</text>
</comment>
<feature type="signal peptide" evidence="1">
    <location>
        <begin position="1"/>
        <end position="23"/>
    </location>
</feature>
<dbReference type="AlphaFoldDB" id="A0A507D8J4"/>
<dbReference type="Proteomes" id="UP000320475">
    <property type="component" value="Unassembled WGS sequence"/>
</dbReference>
<evidence type="ECO:0000313" key="3">
    <source>
        <dbReference type="EMBL" id="TPX47675.1"/>
    </source>
</evidence>
<reference evidence="4 5" key="1">
    <citation type="journal article" date="2019" name="Sci. Rep.">
        <title>Comparative genomics of chytrid fungi reveal insights into the obligate biotrophic and pathogenic lifestyle of Synchytrium endobioticum.</title>
        <authorList>
            <person name="van de Vossenberg B.T.L.H."/>
            <person name="Warris S."/>
            <person name="Nguyen H.D.T."/>
            <person name="van Gent-Pelzer M.P.E."/>
            <person name="Joly D.L."/>
            <person name="van de Geest H.C."/>
            <person name="Bonants P.J.M."/>
            <person name="Smith D.S."/>
            <person name="Levesque C.A."/>
            <person name="van der Lee T.A.J."/>
        </authorList>
    </citation>
    <scope>NUCLEOTIDE SEQUENCE [LARGE SCALE GENOMIC DNA]</scope>
    <source>
        <strain evidence="2 5">LEV6574</strain>
        <strain evidence="3 4">MB42</strain>
    </source>
</reference>
<keyword evidence="1" id="KW-0732">Signal</keyword>
<keyword evidence="4" id="KW-1185">Reference proteome</keyword>
<dbReference type="Proteomes" id="UP000317494">
    <property type="component" value="Unassembled WGS sequence"/>
</dbReference>
<evidence type="ECO:0000313" key="4">
    <source>
        <dbReference type="Proteomes" id="UP000317494"/>
    </source>
</evidence>
<accession>A0A507D8J4</accession>
<gene>
    <name evidence="2" type="ORF">SeLEV6574_g04901</name>
    <name evidence="3" type="ORF">SeMB42_g03242</name>
</gene>
<dbReference type="VEuPathDB" id="FungiDB:SeMB42_g03242"/>
<evidence type="ECO:0000256" key="1">
    <source>
        <dbReference type="SAM" id="SignalP"/>
    </source>
</evidence>